<dbReference type="InterPro" id="IPR036812">
    <property type="entry name" value="NAD(P)_OxRdtase_dom_sf"/>
</dbReference>
<dbReference type="PROSITE" id="PS00062">
    <property type="entry name" value="ALDOKETO_REDUCTASE_2"/>
    <property type="match status" value="1"/>
</dbReference>
<feature type="domain" description="NADP-dependent oxidoreductase" evidence="4">
    <location>
        <begin position="18"/>
        <end position="270"/>
    </location>
</feature>
<evidence type="ECO:0000313" key="6">
    <source>
        <dbReference type="Proteomes" id="UP000831947"/>
    </source>
</evidence>
<keyword evidence="6" id="KW-1185">Reference proteome</keyword>
<evidence type="ECO:0000259" key="4">
    <source>
        <dbReference type="Pfam" id="PF00248"/>
    </source>
</evidence>
<dbReference type="InterPro" id="IPR023210">
    <property type="entry name" value="NADP_OxRdtase_dom"/>
</dbReference>
<dbReference type="PRINTS" id="PR00069">
    <property type="entry name" value="ALDKETRDTASE"/>
</dbReference>
<keyword evidence="2" id="KW-0521">NADP</keyword>
<evidence type="ECO:0000256" key="2">
    <source>
        <dbReference type="ARBA" id="ARBA00022857"/>
    </source>
</evidence>
<evidence type="ECO:0000256" key="3">
    <source>
        <dbReference type="ARBA" id="ARBA00023002"/>
    </source>
</evidence>
<comment type="similarity">
    <text evidence="1">Belongs to the aldo/keto reductase family.</text>
</comment>
<keyword evidence="3" id="KW-0560">Oxidoreductase</keyword>
<dbReference type="RefSeq" id="WP_249512813.1">
    <property type="nucleotide sequence ID" value="NZ_CP093365.1"/>
</dbReference>
<proteinExistence type="inferred from homology"/>
<dbReference type="PANTHER" id="PTHR43827">
    <property type="entry name" value="2,5-DIKETO-D-GLUCONIC ACID REDUCTASE"/>
    <property type="match status" value="1"/>
</dbReference>
<sequence length="289" mass="32207">MTILDETYTLANGVKIPKLGFGTWLIDNDKVQEPVKQALTAGYCHIDTAEAYGNEKGIGVALRESDISRDKLFITTKLAADIKSYPEAVEAIDQSLTDLGLDYVDLMIIHSPQPWDKFRNGEHYFAGNLAAWQALEDAYKVGKIRAIGVSNFEKTDLDNILTNGTVKPVVNQVLAHVSNTPFDLLDYCQQHDILVEAYSPVAHGAILQNPILQQMAAKYDVSVAQLCLRYCLDLGMLPLPKSTTSSHIIANTQLNFMIKQEGLKQLKQIDHIQDYGEFNGFPVYEKTDK</sequence>
<dbReference type="Proteomes" id="UP000831947">
    <property type="component" value="Chromosome"/>
</dbReference>
<evidence type="ECO:0000313" key="5">
    <source>
        <dbReference type="EMBL" id="UQS83587.1"/>
    </source>
</evidence>
<gene>
    <name evidence="5" type="ORF">MOO47_07430</name>
</gene>
<dbReference type="Gene3D" id="3.20.20.100">
    <property type="entry name" value="NADP-dependent oxidoreductase domain"/>
    <property type="match status" value="1"/>
</dbReference>
<organism evidence="5 6">
    <name type="scientific">Bombilactobacillus thymidiniphilus</name>
    <dbReference type="NCBI Taxonomy" id="2923363"/>
    <lineage>
        <taxon>Bacteria</taxon>
        <taxon>Bacillati</taxon>
        <taxon>Bacillota</taxon>
        <taxon>Bacilli</taxon>
        <taxon>Lactobacillales</taxon>
        <taxon>Lactobacillaceae</taxon>
        <taxon>Bombilactobacillus</taxon>
    </lineage>
</organism>
<dbReference type="SUPFAM" id="SSF51430">
    <property type="entry name" value="NAD(P)-linked oxidoreductase"/>
    <property type="match status" value="1"/>
</dbReference>
<protein>
    <submittedName>
        <fullName evidence="5">Aldo/keto reductase</fullName>
    </submittedName>
</protein>
<dbReference type="CDD" id="cd19071">
    <property type="entry name" value="AKR_AKR1-5-like"/>
    <property type="match status" value="1"/>
</dbReference>
<dbReference type="PIRSF" id="PIRSF000097">
    <property type="entry name" value="AKR"/>
    <property type="match status" value="1"/>
</dbReference>
<dbReference type="InterPro" id="IPR018170">
    <property type="entry name" value="Aldo/ket_reductase_CS"/>
</dbReference>
<accession>A0ABY4PDI3</accession>
<dbReference type="PANTHER" id="PTHR43827:SF3">
    <property type="entry name" value="NADP-DEPENDENT OXIDOREDUCTASE DOMAIN-CONTAINING PROTEIN"/>
    <property type="match status" value="1"/>
</dbReference>
<reference evidence="5 6" key="1">
    <citation type="journal article" date="2022" name="Int. J. Syst. Evol. Microbiol.">
        <title>Apilactobacillus apisilvae sp. nov., Nicolia spurrieriana gen. nov. sp. nov., Bombilactobacillus folatiphilus sp. nov. and Bombilactobacillus thymidiniphilus sp. nov., four new lactic acid bacterial isolates from stingless bees Tetragonula carbonaria and Austroplebeia australis.</title>
        <authorList>
            <person name="Oliphant S.A."/>
            <person name="Watson-Haigh N.S."/>
            <person name="Sumby K.M."/>
            <person name="Gardner J."/>
            <person name="Groom S."/>
            <person name="Jiranek V."/>
        </authorList>
    </citation>
    <scope>NUCLEOTIDE SEQUENCE [LARGE SCALE GENOMIC DNA]</scope>
    <source>
        <strain evidence="5 6">SG4_A1</strain>
    </source>
</reference>
<dbReference type="InterPro" id="IPR020471">
    <property type="entry name" value="AKR"/>
</dbReference>
<name>A0ABY4PDI3_9LACO</name>
<evidence type="ECO:0000256" key="1">
    <source>
        <dbReference type="ARBA" id="ARBA00007905"/>
    </source>
</evidence>
<dbReference type="Pfam" id="PF00248">
    <property type="entry name" value="Aldo_ket_red"/>
    <property type="match status" value="1"/>
</dbReference>
<dbReference type="EMBL" id="CP093365">
    <property type="protein sequence ID" value="UQS83587.1"/>
    <property type="molecule type" value="Genomic_DNA"/>
</dbReference>